<evidence type="ECO:0000259" key="9">
    <source>
        <dbReference type="PROSITE" id="PS51194"/>
    </source>
</evidence>
<dbReference type="Gene3D" id="2.40.30.300">
    <property type="match status" value="1"/>
</dbReference>
<dbReference type="GO" id="GO:0005634">
    <property type="term" value="C:nucleus"/>
    <property type="evidence" value="ECO:0007669"/>
    <property type="project" value="UniProtKB-SubCell"/>
</dbReference>
<evidence type="ECO:0000256" key="7">
    <source>
        <dbReference type="SAM" id="MobiDB-lite"/>
    </source>
</evidence>
<keyword evidence="6" id="KW-0539">Nucleus</keyword>
<dbReference type="Pfam" id="PF21408">
    <property type="entry name" value="MTR4-like_stalk"/>
    <property type="match status" value="1"/>
</dbReference>
<feature type="domain" description="Helicase C-terminal" evidence="9">
    <location>
        <begin position="349"/>
        <end position="547"/>
    </location>
</feature>
<dbReference type="InterPro" id="IPR025696">
    <property type="entry name" value="Beta-barrel_MTR4"/>
</dbReference>
<evidence type="ECO:0000256" key="5">
    <source>
        <dbReference type="ARBA" id="ARBA00022840"/>
    </source>
</evidence>
<keyword evidence="11" id="KW-1185">Reference proteome</keyword>
<evidence type="ECO:0000313" key="10">
    <source>
        <dbReference type="EMBL" id="KII66871.1"/>
    </source>
</evidence>
<dbReference type="GO" id="GO:0005524">
    <property type="term" value="F:ATP binding"/>
    <property type="evidence" value="ECO:0007669"/>
    <property type="project" value="UniProtKB-KW"/>
</dbReference>
<dbReference type="GO" id="GO:0003724">
    <property type="term" value="F:RNA helicase activity"/>
    <property type="evidence" value="ECO:0007669"/>
    <property type="project" value="InterPro"/>
</dbReference>
<dbReference type="PANTHER" id="PTHR12131:SF7">
    <property type="entry name" value="EXOSOME RNA HELICASE MTR4"/>
    <property type="match status" value="1"/>
</dbReference>
<dbReference type="InterPro" id="IPR014001">
    <property type="entry name" value="Helicase_ATP-bd"/>
</dbReference>
<sequence length="1024" mass="116514">MSSFVDKLFSEFESIKKRKAQDSENEAGPPSPKISKIDVKPSDQEEVAEFDSEKEFSQSDSDISSGLEDIDDKFGKFANIVNLASSEGCRHVVAVPDKYEYTPLLPRDHEPHRTYEFELDAFQKQAILCIDNNQSVLVAAHTSSGKTVAAEYAIAKCLHNHQRVIYTSPIKALSNQKYRDLHHIFNDVGLQTGDVTLDPKASCVVMTTEILRSMLYRGSEIIREVAWVIFDEIHYMRDKERGVVWEETIIMLPSTVRFVFLSATIPNANQFAQWISITHNQLVNVINTDFRPVPLNHYVFSPSTGCLYLAVDQFGNLKHESINSALRSITGGTAEIEDNFSSKNQVSIYVQRLTKYLFERNFSPVIYFSFSKRECEYFARAISTVSFNNEEEKSMVELIFYNALDGLSGEDRTLPQIMTALPLLCNGVGIHHSGLLPILKEVTELLFSQGLVKFLFATETFAMGLNMPARTVVFTNYKKFDGHNNRVLSTGEFIQMSGRAGRRGIDEVGTCVIVGDKFLTDQVVAELLDGEPLPLISAFRLTYNMILNLSRIEGVDPEYMMKRSFHQYQLSDHIPDIVEKIKSLKEQSLLIGKNIRSKYEKYYNLSLKKDALYEKIKPFLLNPENIERFIQPGRILKVKTPEDDFGWGFVLSSLRADEVESSLIESNDQLSFSADVLLNCNIKRDANGEVVYKPVAEGEIKPKILSVDSSVMNPISAIRLITEEDKISREIKHEIMKAIAKLDRAAGNSLPELDPIKDYRITSKTFIKNWNRFINCKQLVKTNPIHLRVKAGHSKTLKRLKPCEEREKVHQDIKKLTSELKTVKSIVQLEDLRARKMVLERLGYLDSEGVVQLKGKVACEISTADELVLTELIFQGFFNNLDEFSICSILSCFLFGEKSFQHFGQLDESDKKMFQQLISTAKKIATVSRECGLIFDHESYVSFFKTDLMKVFYLWAKGAKFEEICKLTEVFEGSIIRCLRRCDELLKELVNAAKCIGNAELQKKFHQANLKIKRNIAFSSSLYI</sequence>
<comment type="caution">
    <text evidence="10">The sequence shown here is derived from an EMBL/GenBank/DDBJ whole genome shotgun (WGS) entry which is preliminary data.</text>
</comment>
<dbReference type="InterPro" id="IPR001650">
    <property type="entry name" value="Helicase_C-like"/>
</dbReference>
<comment type="subcellular location">
    <subcellularLocation>
        <location evidence="1">Nucleus</location>
    </subcellularLocation>
</comment>
<dbReference type="AlphaFoldDB" id="A0A0C2MIE4"/>
<dbReference type="Pfam" id="PF00271">
    <property type="entry name" value="Helicase_C"/>
    <property type="match status" value="1"/>
</dbReference>
<keyword evidence="2" id="KW-0547">Nucleotide-binding</keyword>
<dbReference type="FunFam" id="3.40.50.300:FF:000083">
    <property type="entry name" value="ATP-dependent RNA helicase DOB1"/>
    <property type="match status" value="1"/>
</dbReference>
<organism evidence="10 11">
    <name type="scientific">Thelohanellus kitauei</name>
    <name type="common">Myxosporean</name>
    <dbReference type="NCBI Taxonomy" id="669202"/>
    <lineage>
        <taxon>Eukaryota</taxon>
        <taxon>Metazoa</taxon>
        <taxon>Cnidaria</taxon>
        <taxon>Myxozoa</taxon>
        <taxon>Myxosporea</taxon>
        <taxon>Bivalvulida</taxon>
        <taxon>Platysporina</taxon>
        <taxon>Myxobolidae</taxon>
        <taxon>Thelohanellus</taxon>
    </lineage>
</organism>
<evidence type="ECO:0000256" key="2">
    <source>
        <dbReference type="ARBA" id="ARBA00022741"/>
    </source>
</evidence>
<dbReference type="Gene3D" id="3.40.50.300">
    <property type="entry name" value="P-loop containing nucleotide triphosphate hydrolases"/>
    <property type="match status" value="2"/>
</dbReference>
<protein>
    <submittedName>
        <fullName evidence="10">Superkiller viralicidic activity 2-like 2</fullName>
    </submittedName>
</protein>
<dbReference type="SUPFAM" id="SSF52540">
    <property type="entry name" value="P-loop containing nucleoside triphosphate hydrolases"/>
    <property type="match status" value="1"/>
</dbReference>
<keyword evidence="3" id="KW-0378">Hydrolase</keyword>
<dbReference type="GO" id="GO:0000460">
    <property type="term" value="P:maturation of 5.8S rRNA"/>
    <property type="evidence" value="ECO:0007669"/>
    <property type="project" value="TreeGrafter"/>
</dbReference>
<keyword evidence="4" id="KW-0347">Helicase</keyword>
<evidence type="ECO:0000259" key="8">
    <source>
        <dbReference type="PROSITE" id="PS51192"/>
    </source>
</evidence>
<reference evidence="10 11" key="1">
    <citation type="journal article" date="2014" name="Genome Biol. Evol.">
        <title>The genome of the myxosporean Thelohanellus kitauei shows adaptations to nutrient acquisition within its fish host.</title>
        <authorList>
            <person name="Yang Y."/>
            <person name="Xiong J."/>
            <person name="Zhou Z."/>
            <person name="Huo F."/>
            <person name="Miao W."/>
            <person name="Ran C."/>
            <person name="Liu Y."/>
            <person name="Zhang J."/>
            <person name="Feng J."/>
            <person name="Wang M."/>
            <person name="Wang M."/>
            <person name="Wang L."/>
            <person name="Yao B."/>
        </authorList>
    </citation>
    <scope>NUCLEOTIDE SEQUENCE [LARGE SCALE GENOMIC DNA]</scope>
    <source>
        <strain evidence="10">Wuqing</strain>
    </source>
</reference>
<dbReference type="GO" id="GO:0016787">
    <property type="term" value="F:hydrolase activity"/>
    <property type="evidence" value="ECO:0007669"/>
    <property type="project" value="UniProtKB-KW"/>
</dbReference>
<dbReference type="Pfam" id="PF13234">
    <property type="entry name" value="MTR4_beta-barrel"/>
    <property type="match status" value="1"/>
</dbReference>
<evidence type="ECO:0000256" key="3">
    <source>
        <dbReference type="ARBA" id="ARBA00022801"/>
    </source>
</evidence>
<dbReference type="GO" id="GO:0006401">
    <property type="term" value="P:RNA catabolic process"/>
    <property type="evidence" value="ECO:0007669"/>
    <property type="project" value="InterPro"/>
</dbReference>
<dbReference type="InterPro" id="IPR050699">
    <property type="entry name" value="RNA-DNA_Helicase"/>
</dbReference>
<evidence type="ECO:0000256" key="4">
    <source>
        <dbReference type="ARBA" id="ARBA00022806"/>
    </source>
</evidence>
<dbReference type="SMART" id="SM00490">
    <property type="entry name" value="HELICc"/>
    <property type="match status" value="1"/>
</dbReference>
<dbReference type="OMA" id="IMLKNYN"/>
<dbReference type="PROSITE" id="PS51194">
    <property type="entry name" value="HELICASE_CTER"/>
    <property type="match status" value="1"/>
</dbReference>
<feature type="domain" description="Helicase ATP-binding" evidence="8">
    <location>
        <begin position="127"/>
        <end position="283"/>
    </location>
</feature>
<keyword evidence="5" id="KW-0067">ATP-binding</keyword>
<feature type="region of interest" description="Disordered" evidence="7">
    <location>
        <begin position="16"/>
        <end position="64"/>
    </location>
</feature>
<evidence type="ECO:0000256" key="1">
    <source>
        <dbReference type="ARBA" id="ARBA00004123"/>
    </source>
</evidence>
<dbReference type="InterPro" id="IPR016438">
    <property type="entry name" value="SKI2-like"/>
</dbReference>
<dbReference type="InterPro" id="IPR011545">
    <property type="entry name" value="DEAD/DEAH_box_helicase_dom"/>
</dbReference>
<dbReference type="Gene3D" id="1.10.3380.30">
    <property type="match status" value="2"/>
</dbReference>
<dbReference type="SMART" id="SM00487">
    <property type="entry name" value="DEXDc"/>
    <property type="match status" value="1"/>
</dbReference>
<evidence type="ECO:0000313" key="11">
    <source>
        <dbReference type="Proteomes" id="UP000031668"/>
    </source>
</evidence>
<proteinExistence type="predicted"/>
<dbReference type="PROSITE" id="PS51192">
    <property type="entry name" value="HELICASE_ATP_BIND_1"/>
    <property type="match status" value="1"/>
</dbReference>
<dbReference type="CDD" id="cd18795">
    <property type="entry name" value="SF2_C_Ski2"/>
    <property type="match status" value="1"/>
</dbReference>
<dbReference type="Pfam" id="PF08148">
    <property type="entry name" value="DSHCT"/>
    <property type="match status" value="1"/>
</dbReference>
<dbReference type="SMART" id="SM01142">
    <property type="entry name" value="DSHCT"/>
    <property type="match status" value="1"/>
</dbReference>
<dbReference type="InterPro" id="IPR048392">
    <property type="entry name" value="MTR4-like_stalk"/>
</dbReference>
<dbReference type="PIRSF" id="PIRSF005198">
    <property type="entry name" value="Antiviral_helicase_SKI2"/>
    <property type="match status" value="1"/>
</dbReference>
<dbReference type="Pfam" id="PF00270">
    <property type="entry name" value="DEAD"/>
    <property type="match status" value="1"/>
</dbReference>
<dbReference type="InterPro" id="IPR012961">
    <property type="entry name" value="Ski2/MTR4_C"/>
</dbReference>
<name>A0A0C2MIE4_THEKT</name>
<dbReference type="EMBL" id="JWZT01003422">
    <property type="protein sequence ID" value="KII66871.1"/>
    <property type="molecule type" value="Genomic_DNA"/>
</dbReference>
<evidence type="ECO:0000256" key="6">
    <source>
        <dbReference type="ARBA" id="ARBA00023242"/>
    </source>
</evidence>
<accession>A0A0C2MIE4</accession>
<dbReference type="GO" id="GO:0003723">
    <property type="term" value="F:RNA binding"/>
    <property type="evidence" value="ECO:0007669"/>
    <property type="project" value="InterPro"/>
</dbReference>
<dbReference type="OrthoDB" id="64767at2759"/>
<dbReference type="PANTHER" id="PTHR12131">
    <property type="entry name" value="ATP-DEPENDENT RNA AND DNA HELICASE"/>
    <property type="match status" value="1"/>
</dbReference>
<gene>
    <name evidence="10" type="ORF">RF11_04648</name>
</gene>
<dbReference type="Proteomes" id="UP000031668">
    <property type="component" value="Unassembled WGS sequence"/>
</dbReference>
<dbReference type="InterPro" id="IPR027417">
    <property type="entry name" value="P-loop_NTPase"/>
</dbReference>